<dbReference type="GO" id="GO:0140359">
    <property type="term" value="F:ABC-type transporter activity"/>
    <property type="evidence" value="ECO:0007669"/>
    <property type="project" value="InterPro"/>
</dbReference>
<dbReference type="InterPro" id="IPR027417">
    <property type="entry name" value="P-loop_NTPase"/>
</dbReference>
<evidence type="ECO:0000256" key="5">
    <source>
        <dbReference type="ARBA" id="ARBA00022989"/>
    </source>
</evidence>
<evidence type="ECO:0000313" key="10">
    <source>
        <dbReference type="EMBL" id="PLK30155.1"/>
    </source>
</evidence>
<dbReference type="EMBL" id="NMTS02000001">
    <property type="protein sequence ID" value="PLK30155.1"/>
    <property type="molecule type" value="Genomic_DNA"/>
</dbReference>
<dbReference type="InterPro" id="IPR017871">
    <property type="entry name" value="ABC_transporter-like_CS"/>
</dbReference>
<dbReference type="Proteomes" id="UP000221015">
    <property type="component" value="Unassembled WGS sequence"/>
</dbReference>
<evidence type="ECO:0000256" key="1">
    <source>
        <dbReference type="ARBA" id="ARBA00004651"/>
    </source>
</evidence>
<sequence length="581" mass="63993">MKKDKTFRPDRVLSYFKAEWLPLVFVTLSGLVYNIGLLATPWFEGRLAQCLADILGGSETAAKMAMLVLAYIVVTLAVQAARFIKRFYVRRFANNINRRMKGILYANLVRQSRAALEKEGAGELMTKAISDVDDCVEGMRKFTTEIFDTGVALVGYAVMLLVYDWRLALLSLLFTPFSYMCAAWMKKPVQRAGAAYKKAASALSAATLDRARNAVTYRIYGCEDARVEKYEEALNTYEKTAVRNNVWQSALPPLYLAASEAGVLFILWFGAKNVLGSGWSTWDIAAFTTFLSCFTKLVVKSSKVAKLFNSVQKAEVSWKRIKPLMKQPEQLEALHIPAAQDVTLENLSFAYGEGPIFSGLSLTAHPGDIIGITGPVACGKSTFGRVFLCEAPYGGSAKFGKTEFAALTPRQISATVGYLGHDPELSADTVQNNVLCGSEQDAMPWLAAAALDDEVLAMENGVDTVIGPSGTRLSGGQAQRLALARTLAHPRPVLILDDPFSALDRHTEDTVFADLQSDAKDKVVFLISHRLYHFPQMQKVIFMDGGKTTVGTHAQLMETVPLYRQLYESQTVQKEGDLDEE</sequence>
<evidence type="ECO:0000313" key="11">
    <source>
        <dbReference type="Proteomes" id="UP000221015"/>
    </source>
</evidence>
<dbReference type="CDD" id="cd07346">
    <property type="entry name" value="ABC_6TM_exporters"/>
    <property type="match status" value="1"/>
</dbReference>
<evidence type="ECO:0000259" key="9">
    <source>
        <dbReference type="PROSITE" id="PS50929"/>
    </source>
</evidence>
<dbReference type="InterPro" id="IPR011527">
    <property type="entry name" value="ABC1_TM_dom"/>
</dbReference>
<dbReference type="AlphaFoldDB" id="A0A2J4JQL3"/>
<keyword evidence="3" id="KW-0547">Nucleotide-binding</keyword>
<evidence type="ECO:0000256" key="6">
    <source>
        <dbReference type="ARBA" id="ARBA00023136"/>
    </source>
</evidence>
<dbReference type="InterPro" id="IPR036640">
    <property type="entry name" value="ABC1_TM_sf"/>
</dbReference>
<dbReference type="SUPFAM" id="SSF52540">
    <property type="entry name" value="P-loop containing nucleoside triphosphate hydrolases"/>
    <property type="match status" value="1"/>
</dbReference>
<evidence type="ECO:0000256" key="2">
    <source>
        <dbReference type="ARBA" id="ARBA00022692"/>
    </source>
</evidence>
<gene>
    <name evidence="10" type="ORF">CGS50_000535</name>
</gene>
<comment type="subcellular location">
    <subcellularLocation>
        <location evidence="1">Cell membrane</location>
        <topology evidence="1">Multi-pass membrane protein</topology>
    </subcellularLocation>
</comment>
<dbReference type="GO" id="GO:0005524">
    <property type="term" value="F:ATP binding"/>
    <property type="evidence" value="ECO:0007669"/>
    <property type="project" value="UniProtKB-KW"/>
</dbReference>
<evidence type="ECO:0000256" key="3">
    <source>
        <dbReference type="ARBA" id="ARBA00022741"/>
    </source>
</evidence>
<dbReference type="InterPro" id="IPR003593">
    <property type="entry name" value="AAA+_ATPase"/>
</dbReference>
<accession>A0A2J4JQL3</accession>
<feature type="transmembrane region" description="Helical" evidence="7">
    <location>
        <begin position="63"/>
        <end position="84"/>
    </location>
</feature>
<dbReference type="InterPro" id="IPR039421">
    <property type="entry name" value="Type_1_exporter"/>
</dbReference>
<protein>
    <submittedName>
        <fullName evidence="10">ABC transporter ATP-binding protein</fullName>
    </submittedName>
</protein>
<keyword evidence="5 7" id="KW-1133">Transmembrane helix</keyword>
<dbReference type="PROSITE" id="PS00211">
    <property type="entry name" value="ABC_TRANSPORTER_1"/>
    <property type="match status" value="1"/>
</dbReference>
<dbReference type="PROSITE" id="PS50929">
    <property type="entry name" value="ABC_TM1F"/>
    <property type="match status" value="1"/>
</dbReference>
<keyword evidence="2 7" id="KW-0812">Transmembrane</keyword>
<name>A0A2J4JQL3_9FIRM</name>
<dbReference type="PANTHER" id="PTHR24221">
    <property type="entry name" value="ATP-BINDING CASSETTE SUB-FAMILY B"/>
    <property type="match status" value="1"/>
</dbReference>
<evidence type="ECO:0000256" key="4">
    <source>
        <dbReference type="ARBA" id="ARBA00022840"/>
    </source>
</evidence>
<dbReference type="Pfam" id="PF00005">
    <property type="entry name" value="ABC_tran"/>
    <property type="match status" value="1"/>
</dbReference>
<feature type="domain" description="ABC transporter" evidence="8">
    <location>
        <begin position="342"/>
        <end position="569"/>
    </location>
</feature>
<dbReference type="GO" id="GO:0034040">
    <property type="term" value="F:ATPase-coupled lipid transmembrane transporter activity"/>
    <property type="evidence" value="ECO:0007669"/>
    <property type="project" value="TreeGrafter"/>
</dbReference>
<dbReference type="RefSeq" id="WP_097782021.1">
    <property type="nucleotide sequence ID" value="NZ_NMTS02000001.1"/>
</dbReference>
<dbReference type="SMART" id="SM00382">
    <property type="entry name" value="AAA"/>
    <property type="match status" value="1"/>
</dbReference>
<proteinExistence type="predicted"/>
<dbReference type="PROSITE" id="PS50893">
    <property type="entry name" value="ABC_TRANSPORTER_2"/>
    <property type="match status" value="1"/>
</dbReference>
<dbReference type="GO" id="GO:0016887">
    <property type="term" value="F:ATP hydrolysis activity"/>
    <property type="evidence" value="ECO:0007669"/>
    <property type="project" value="InterPro"/>
</dbReference>
<dbReference type="SUPFAM" id="SSF90123">
    <property type="entry name" value="ABC transporter transmembrane region"/>
    <property type="match status" value="1"/>
</dbReference>
<reference evidence="10 11" key="1">
    <citation type="journal article" date="2017" name="Front. Microbiol.">
        <title>New Insights into the Diversity of the Genus Faecalibacterium.</title>
        <authorList>
            <person name="Benevides L."/>
            <person name="Burman S."/>
            <person name="Martin R."/>
            <person name="Robert V."/>
            <person name="Thomas M."/>
            <person name="Miquel S."/>
            <person name="Chain F."/>
            <person name="Sokol H."/>
            <person name="Bermudez-Humaran L.G."/>
            <person name="Morrison M."/>
            <person name="Langella P."/>
            <person name="Azevedo V.A."/>
            <person name="Chatel J.M."/>
            <person name="Soares S."/>
        </authorList>
    </citation>
    <scope>NUCLEOTIDE SEQUENCE [LARGE SCALE GENOMIC DNA]</scope>
    <source>
        <strain evidence="10 11">CNCM I 4542</strain>
    </source>
</reference>
<comment type="caution">
    <text evidence="10">The sequence shown here is derived from an EMBL/GenBank/DDBJ whole genome shotgun (WGS) entry which is preliminary data.</text>
</comment>
<dbReference type="GO" id="GO:0005886">
    <property type="term" value="C:plasma membrane"/>
    <property type="evidence" value="ECO:0007669"/>
    <property type="project" value="UniProtKB-SubCell"/>
</dbReference>
<evidence type="ECO:0000259" key="8">
    <source>
        <dbReference type="PROSITE" id="PS50893"/>
    </source>
</evidence>
<dbReference type="PANTHER" id="PTHR24221:SF654">
    <property type="entry name" value="ATP-BINDING CASSETTE SUB-FAMILY B MEMBER 6"/>
    <property type="match status" value="1"/>
</dbReference>
<feature type="transmembrane region" description="Helical" evidence="7">
    <location>
        <begin position="20"/>
        <end position="43"/>
    </location>
</feature>
<keyword evidence="4 10" id="KW-0067">ATP-binding</keyword>
<dbReference type="CDD" id="cd03228">
    <property type="entry name" value="ABCC_MRP_Like"/>
    <property type="match status" value="1"/>
</dbReference>
<keyword evidence="6 7" id="KW-0472">Membrane</keyword>
<dbReference type="Gene3D" id="1.20.1560.10">
    <property type="entry name" value="ABC transporter type 1, transmembrane domain"/>
    <property type="match status" value="1"/>
</dbReference>
<dbReference type="Gene3D" id="3.40.50.300">
    <property type="entry name" value="P-loop containing nucleotide triphosphate hydrolases"/>
    <property type="match status" value="1"/>
</dbReference>
<evidence type="ECO:0000256" key="7">
    <source>
        <dbReference type="SAM" id="Phobius"/>
    </source>
</evidence>
<feature type="transmembrane region" description="Helical" evidence="7">
    <location>
        <begin position="146"/>
        <end position="163"/>
    </location>
</feature>
<feature type="domain" description="ABC transmembrane type-1" evidence="9">
    <location>
        <begin position="24"/>
        <end position="313"/>
    </location>
</feature>
<dbReference type="InterPro" id="IPR003439">
    <property type="entry name" value="ABC_transporter-like_ATP-bd"/>
</dbReference>
<dbReference type="Pfam" id="PF00664">
    <property type="entry name" value="ABC_membrane"/>
    <property type="match status" value="1"/>
</dbReference>
<organism evidence="10 11">
    <name type="scientific">Faecalibacterium prausnitzii</name>
    <dbReference type="NCBI Taxonomy" id="853"/>
    <lineage>
        <taxon>Bacteria</taxon>
        <taxon>Bacillati</taxon>
        <taxon>Bacillota</taxon>
        <taxon>Clostridia</taxon>
        <taxon>Eubacteriales</taxon>
        <taxon>Oscillospiraceae</taxon>
        <taxon>Faecalibacterium</taxon>
    </lineage>
</organism>